<proteinExistence type="predicted"/>
<dbReference type="AlphaFoldDB" id="A0AAD6LJZ3"/>
<reference evidence="1 3" key="1">
    <citation type="journal article" date="2023" name="Mol. Ecol. Resour.">
        <title>Chromosome-level genome assembly of a triploid poplar Populus alba 'Berolinensis'.</title>
        <authorList>
            <person name="Chen S."/>
            <person name="Yu Y."/>
            <person name="Wang X."/>
            <person name="Wang S."/>
            <person name="Zhang T."/>
            <person name="Zhou Y."/>
            <person name="He R."/>
            <person name="Meng N."/>
            <person name="Wang Y."/>
            <person name="Liu W."/>
            <person name="Liu Z."/>
            <person name="Liu J."/>
            <person name="Guo Q."/>
            <person name="Huang H."/>
            <person name="Sederoff R.R."/>
            <person name="Wang G."/>
            <person name="Qu G."/>
            <person name="Chen S."/>
        </authorList>
    </citation>
    <scope>NUCLEOTIDE SEQUENCE [LARGE SCALE GENOMIC DNA]</scope>
    <source>
        <strain evidence="1">SC-2020</strain>
    </source>
</reference>
<comment type="caution">
    <text evidence="1">The sequence shown here is derived from an EMBL/GenBank/DDBJ whole genome shotgun (WGS) entry which is preliminary data.</text>
</comment>
<dbReference type="EMBL" id="JAQIZT010000016">
    <property type="protein sequence ID" value="KAJ6968395.1"/>
    <property type="molecule type" value="Genomic_DNA"/>
</dbReference>
<keyword evidence="3" id="KW-1185">Reference proteome</keyword>
<dbReference type="EMBL" id="JAQIZT010000016">
    <property type="protein sequence ID" value="KAJ6968402.1"/>
    <property type="molecule type" value="Genomic_DNA"/>
</dbReference>
<organism evidence="1 3">
    <name type="scientific">Populus alba x Populus x berolinensis</name>
    <dbReference type="NCBI Taxonomy" id="444605"/>
    <lineage>
        <taxon>Eukaryota</taxon>
        <taxon>Viridiplantae</taxon>
        <taxon>Streptophyta</taxon>
        <taxon>Embryophyta</taxon>
        <taxon>Tracheophyta</taxon>
        <taxon>Spermatophyta</taxon>
        <taxon>Magnoliopsida</taxon>
        <taxon>eudicotyledons</taxon>
        <taxon>Gunneridae</taxon>
        <taxon>Pentapetalae</taxon>
        <taxon>rosids</taxon>
        <taxon>fabids</taxon>
        <taxon>Malpighiales</taxon>
        <taxon>Salicaceae</taxon>
        <taxon>Saliceae</taxon>
        <taxon>Populus</taxon>
    </lineage>
</organism>
<gene>
    <name evidence="1" type="ORF">NC653_036381</name>
    <name evidence="2" type="ORF">NC653_036388</name>
</gene>
<evidence type="ECO:0000313" key="3">
    <source>
        <dbReference type="Proteomes" id="UP001164929"/>
    </source>
</evidence>
<name>A0AAD6LJZ3_9ROSI</name>
<dbReference type="Proteomes" id="UP001164929">
    <property type="component" value="Chromosome 16"/>
</dbReference>
<protein>
    <submittedName>
        <fullName evidence="1">Uncharacterized protein</fullName>
    </submittedName>
</protein>
<accession>A0AAD6LJZ3</accession>
<sequence>MDGARLLQVESEIVALGLDHKEIKGVGLEFFVWKRCLGFLWEILN</sequence>
<evidence type="ECO:0000313" key="1">
    <source>
        <dbReference type="EMBL" id="KAJ6968395.1"/>
    </source>
</evidence>
<evidence type="ECO:0000313" key="2">
    <source>
        <dbReference type="EMBL" id="KAJ6968402.1"/>
    </source>
</evidence>